<accession>A0A918RR74</accession>
<reference evidence="2" key="1">
    <citation type="journal article" date="2014" name="Int. J. Syst. Evol. Microbiol.">
        <title>Complete genome sequence of Corynebacterium casei LMG S-19264T (=DSM 44701T), isolated from a smear-ripened cheese.</title>
        <authorList>
            <consortium name="US DOE Joint Genome Institute (JGI-PGF)"/>
            <person name="Walter F."/>
            <person name="Albersmeier A."/>
            <person name="Kalinowski J."/>
            <person name="Ruckert C."/>
        </authorList>
    </citation>
    <scope>NUCLEOTIDE SEQUENCE</scope>
    <source>
        <strain evidence="2">KCTC 12711</strain>
    </source>
</reference>
<dbReference type="PANTHER" id="PTHR43194">
    <property type="entry name" value="HYDROLASE ALPHA/BETA FOLD FAMILY"/>
    <property type="match status" value="1"/>
</dbReference>
<protein>
    <submittedName>
        <fullName evidence="2">Pimeloyl-[acyl-carrier protein] methyl ester esterase</fullName>
    </submittedName>
</protein>
<dbReference type="InterPro" id="IPR000073">
    <property type="entry name" value="AB_hydrolase_1"/>
</dbReference>
<comment type="caution">
    <text evidence="2">The sequence shown here is derived from an EMBL/GenBank/DDBJ whole genome shotgun (WGS) entry which is preliminary data.</text>
</comment>
<dbReference type="InterPro" id="IPR050228">
    <property type="entry name" value="Carboxylesterase_BioH"/>
</dbReference>
<organism evidence="2 3">
    <name type="scientific">Arenicella chitinivorans</name>
    <dbReference type="NCBI Taxonomy" id="1329800"/>
    <lineage>
        <taxon>Bacteria</taxon>
        <taxon>Pseudomonadati</taxon>
        <taxon>Pseudomonadota</taxon>
        <taxon>Gammaproteobacteria</taxon>
        <taxon>Arenicellales</taxon>
        <taxon>Arenicellaceae</taxon>
        <taxon>Arenicella</taxon>
    </lineage>
</organism>
<dbReference type="PANTHER" id="PTHR43194:SF5">
    <property type="entry name" value="PIMELOYL-[ACYL-CARRIER PROTEIN] METHYL ESTER ESTERASE"/>
    <property type="match status" value="1"/>
</dbReference>
<dbReference type="RefSeq" id="WP_189399411.1">
    <property type="nucleotide sequence ID" value="NZ_BMXA01000002.1"/>
</dbReference>
<dbReference type="AlphaFoldDB" id="A0A918RR74"/>
<evidence type="ECO:0000313" key="3">
    <source>
        <dbReference type="Proteomes" id="UP000614811"/>
    </source>
</evidence>
<sequence length="259" mass="28703">MSEFRDVVLVHGWGLNSAVWVKFSAALSEMRPELRIHHLDLPGYGSRIDSALPNSFESLAEQCRKRVPDNAIWVGWSLGGMLALEAALQAQPSVVTGLVLIGASAKFVESDDWRYGVQLATFHKFADALGRDYCAMLERFLLMQTGSVQGARDQVRQIVELVSGHPAPALATLRWGLECLERVDLRDRLSELAIPARVISGRLDRVAHPEAGMQLARALRCPYVELHSGHAPFLSHQREVIDVVHSLIVDVKAAERSRV</sequence>
<evidence type="ECO:0000259" key="1">
    <source>
        <dbReference type="Pfam" id="PF12697"/>
    </source>
</evidence>
<evidence type="ECO:0000313" key="2">
    <source>
        <dbReference type="EMBL" id="GHA06112.1"/>
    </source>
</evidence>
<gene>
    <name evidence="2" type="primary">bioH</name>
    <name evidence="2" type="ORF">GCM10008090_14690</name>
</gene>
<dbReference type="Proteomes" id="UP000614811">
    <property type="component" value="Unassembled WGS sequence"/>
</dbReference>
<dbReference type="SUPFAM" id="SSF53474">
    <property type="entry name" value="alpha/beta-Hydrolases"/>
    <property type="match status" value="1"/>
</dbReference>
<dbReference type="Pfam" id="PF12697">
    <property type="entry name" value="Abhydrolase_6"/>
    <property type="match status" value="1"/>
</dbReference>
<dbReference type="InterPro" id="IPR029058">
    <property type="entry name" value="AB_hydrolase_fold"/>
</dbReference>
<feature type="domain" description="AB hydrolase-1" evidence="1">
    <location>
        <begin position="7"/>
        <end position="242"/>
    </location>
</feature>
<proteinExistence type="predicted"/>
<keyword evidence="3" id="KW-1185">Reference proteome</keyword>
<name>A0A918RR74_9GAMM</name>
<reference evidence="2" key="2">
    <citation type="submission" date="2020-09" db="EMBL/GenBank/DDBJ databases">
        <authorList>
            <person name="Sun Q."/>
            <person name="Kim S."/>
        </authorList>
    </citation>
    <scope>NUCLEOTIDE SEQUENCE</scope>
    <source>
        <strain evidence="2">KCTC 12711</strain>
    </source>
</reference>
<dbReference type="EMBL" id="BMXA01000002">
    <property type="protein sequence ID" value="GHA06112.1"/>
    <property type="molecule type" value="Genomic_DNA"/>
</dbReference>
<dbReference type="Gene3D" id="3.40.50.1820">
    <property type="entry name" value="alpha/beta hydrolase"/>
    <property type="match status" value="1"/>
</dbReference>